<organism evidence="2 3">
    <name type="scientific">Nepenthes gracilis</name>
    <name type="common">Slender pitcher plant</name>
    <dbReference type="NCBI Taxonomy" id="150966"/>
    <lineage>
        <taxon>Eukaryota</taxon>
        <taxon>Viridiplantae</taxon>
        <taxon>Streptophyta</taxon>
        <taxon>Embryophyta</taxon>
        <taxon>Tracheophyta</taxon>
        <taxon>Spermatophyta</taxon>
        <taxon>Magnoliopsida</taxon>
        <taxon>eudicotyledons</taxon>
        <taxon>Gunneridae</taxon>
        <taxon>Pentapetalae</taxon>
        <taxon>Caryophyllales</taxon>
        <taxon>Nepenthaceae</taxon>
        <taxon>Nepenthes</taxon>
    </lineage>
</organism>
<dbReference type="AlphaFoldDB" id="A0AAD3P698"/>
<feature type="compositionally biased region" description="Basic and acidic residues" evidence="1">
    <location>
        <begin position="29"/>
        <end position="38"/>
    </location>
</feature>
<proteinExistence type="predicted"/>
<name>A0AAD3P698_NEPGR</name>
<dbReference type="Proteomes" id="UP001279734">
    <property type="component" value="Unassembled WGS sequence"/>
</dbReference>
<accession>A0AAD3P698</accession>
<evidence type="ECO:0000313" key="2">
    <source>
        <dbReference type="EMBL" id="GMH00132.1"/>
    </source>
</evidence>
<gene>
    <name evidence="2" type="ORF">Nepgr_001971</name>
</gene>
<reference evidence="2" key="1">
    <citation type="submission" date="2023-05" db="EMBL/GenBank/DDBJ databases">
        <title>Nepenthes gracilis genome sequencing.</title>
        <authorList>
            <person name="Fukushima K."/>
        </authorList>
    </citation>
    <scope>NUCLEOTIDE SEQUENCE</scope>
    <source>
        <strain evidence="2">SING2019-196</strain>
    </source>
</reference>
<feature type="region of interest" description="Disordered" evidence="1">
    <location>
        <begin position="24"/>
        <end position="76"/>
    </location>
</feature>
<comment type="caution">
    <text evidence="2">The sequence shown here is derived from an EMBL/GenBank/DDBJ whole genome shotgun (WGS) entry which is preliminary data.</text>
</comment>
<evidence type="ECO:0000256" key="1">
    <source>
        <dbReference type="SAM" id="MobiDB-lite"/>
    </source>
</evidence>
<keyword evidence="3" id="KW-1185">Reference proteome</keyword>
<dbReference type="EMBL" id="BSYO01000002">
    <property type="protein sequence ID" value="GMH00132.1"/>
    <property type="molecule type" value="Genomic_DNA"/>
</dbReference>
<protein>
    <submittedName>
        <fullName evidence="2">Uncharacterized protein</fullName>
    </submittedName>
</protein>
<sequence length="76" mass="8371">MLFPILSGIVASVPLIQNYPKKNQSSCCPDRKSKHSQEEPSIFDPILQKPPHARKRSSIENWKAGDGGSGIKCLPL</sequence>
<evidence type="ECO:0000313" key="3">
    <source>
        <dbReference type="Proteomes" id="UP001279734"/>
    </source>
</evidence>